<dbReference type="InterPro" id="IPR025724">
    <property type="entry name" value="GAG-pre-integrase_dom"/>
</dbReference>
<dbReference type="Proteomes" id="UP000235145">
    <property type="component" value="Unassembled WGS sequence"/>
</dbReference>
<gene>
    <name evidence="2" type="ORF">LSAT_V11C500263460</name>
</gene>
<evidence type="ECO:0000313" key="3">
    <source>
        <dbReference type="Proteomes" id="UP000235145"/>
    </source>
</evidence>
<comment type="caution">
    <text evidence="2">The sequence shown here is derived from an EMBL/GenBank/DDBJ whole genome shotgun (WGS) entry which is preliminary data.</text>
</comment>
<evidence type="ECO:0000313" key="2">
    <source>
        <dbReference type="EMBL" id="KAJ0204353.1"/>
    </source>
</evidence>
<dbReference type="EMBL" id="NBSK02000005">
    <property type="protein sequence ID" value="KAJ0204353.1"/>
    <property type="molecule type" value="Genomic_DNA"/>
</dbReference>
<dbReference type="AlphaFoldDB" id="A0A9R1VGK4"/>
<proteinExistence type="predicted"/>
<reference evidence="2 3" key="1">
    <citation type="journal article" date="2017" name="Nat. Commun.">
        <title>Genome assembly with in vitro proximity ligation data and whole-genome triplication in lettuce.</title>
        <authorList>
            <person name="Reyes-Chin-Wo S."/>
            <person name="Wang Z."/>
            <person name="Yang X."/>
            <person name="Kozik A."/>
            <person name="Arikit S."/>
            <person name="Song C."/>
            <person name="Xia L."/>
            <person name="Froenicke L."/>
            <person name="Lavelle D.O."/>
            <person name="Truco M.J."/>
            <person name="Xia R."/>
            <person name="Zhu S."/>
            <person name="Xu C."/>
            <person name="Xu H."/>
            <person name="Xu X."/>
            <person name="Cox K."/>
            <person name="Korf I."/>
            <person name="Meyers B.C."/>
            <person name="Michelmore R.W."/>
        </authorList>
    </citation>
    <scope>NUCLEOTIDE SEQUENCE [LARGE SCALE GENOMIC DNA]</scope>
    <source>
        <strain evidence="3">cv. Salinas</strain>
        <tissue evidence="2">Seedlings</tissue>
    </source>
</reference>
<accession>A0A9R1VGK4</accession>
<evidence type="ECO:0000259" key="1">
    <source>
        <dbReference type="Pfam" id="PF13976"/>
    </source>
</evidence>
<name>A0A9R1VGK4_LACSA</name>
<protein>
    <recommendedName>
        <fullName evidence="1">GAG-pre-integrase domain-containing protein</fullName>
    </recommendedName>
</protein>
<keyword evidence="3" id="KW-1185">Reference proteome</keyword>
<organism evidence="2 3">
    <name type="scientific">Lactuca sativa</name>
    <name type="common">Garden lettuce</name>
    <dbReference type="NCBI Taxonomy" id="4236"/>
    <lineage>
        <taxon>Eukaryota</taxon>
        <taxon>Viridiplantae</taxon>
        <taxon>Streptophyta</taxon>
        <taxon>Embryophyta</taxon>
        <taxon>Tracheophyta</taxon>
        <taxon>Spermatophyta</taxon>
        <taxon>Magnoliopsida</taxon>
        <taxon>eudicotyledons</taxon>
        <taxon>Gunneridae</taxon>
        <taxon>Pentapetalae</taxon>
        <taxon>asterids</taxon>
        <taxon>campanulids</taxon>
        <taxon>Asterales</taxon>
        <taxon>Asteraceae</taxon>
        <taxon>Cichorioideae</taxon>
        <taxon>Cichorieae</taxon>
        <taxon>Lactucinae</taxon>
        <taxon>Lactuca</taxon>
    </lineage>
</organism>
<dbReference type="Pfam" id="PF13976">
    <property type="entry name" value="gag_pre-integrs"/>
    <property type="match status" value="1"/>
</dbReference>
<feature type="domain" description="GAG-pre-integrase" evidence="1">
    <location>
        <begin position="7"/>
        <end position="74"/>
    </location>
</feature>
<sequence length="91" mass="10162">MGPSKDGLYSFSQPKIHPVSNVAFFTVRASLTTWHQRLGHPHPQLLHSMVLKNHLVVTKNSAISFCNSCPMGKSSKTHLSSSNHKVHMSWI</sequence>